<name>A0A8H5C0G4_9AGAR</name>
<dbReference type="InterPro" id="IPR059181">
    <property type="entry name" value="RWDD2A-B_C"/>
</dbReference>
<protein>
    <recommendedName>
        <fullName evidence="1">Small nuclear ribonucleoprotein Prp3 C-terminal domain-containing protein</fullName>
    </recommendedName>
</protein>
<evidence type="ECO:0000313" key="2">
    <source>
        <dbReference type="EMBL" id="KAF5332854.1"/>
    </source>
</evidence>
<dbReference type="OrthoDB" id="432412at2759"/>
<accession>A0A8H5C0G4</accession>
<evidence type="ECO:0000259" key="1">
    <source>
        <dbReference type="Pfam" id="PF06544"/>
    </source>
</evidence>
<dbReference type="AlphaFoldDB" id="A0A8H5C0G4"/>
<dbReference type="CDD" id="cd24163">
    <property type="entry name" value="RWDD2_C"/>
    <property type="match status" value="1"/>
</dbReference>
<reference evidence="2 3" key="1">
    <citation type="journal article" date="2020" name="ISME J.">
        <title>Uncovering the hidden diversity of litter-decomposition mechanisms in mushroom-forming fungi.</title>
        <authorList>
            <person name="Floudas D."/>
            <person name="Bentzer J."/>
            <person name="Ahren D."/>
            <person name="Johansson T."/>
            <person name="Persson P."/>
            <person name="Tunlid A."/>
        </authorList>
    </citation>
    <scope>NUCLEOTIDE SEQUENCE [LARGE SCALE GENOMIC DNA]</scope>
    <source>
        <strain evidence="2 3">CBS 175.51</strain>
    </source>
</reference>
<proteinExistence type="predicted"/>
<sequence>MSTPQIRLEELQLIQCSLMPGETMTFVEDADFWNDALGQSTERDIADFLPKDEASTALFTLKLDNKPIWFQVAVYMQSDGHLISVKGNNMSRGEQERWLDIIREKERETEGVGFPLYHLLSQLVPMLHDAPLDRHTEDVKEQHEPTQAENEPTFHVLFTSHHLISSKKRRSLQQWTSQLKLSGFAKIGYPGVIYAQGRQKNLEEFVSNVKGMQWLALRVRFVEAVPKDTSGEHSSQGTLLGWQEFSRVGEVVEEMKRIGREEFVLEMGIGSSGSA</sequence>
<dbReference type="EMBL" id="JAACJK010000110">
    <property type="protein sequence ID" value="KAF5332854.1"/>
    <property type="molecule type" value="Genomic_DNA"/>
</dbReference>
<feature type="domain" description="Small nuclear ribonucleoprotein Prp3 C-terminal" evidence="1">
    <location>
        <begin position="157"/>
        <end position="217"/>
    </location>
</feature>
<dbReference type="Pfam" id="PF06544">
    <property type="entry name" value="Prp3_C"/>
    <property type="match status" value="1"/>
</dbReference>
<dbReference type="PANTHER" id="PTHR15955:SF8">
    <property type="entry name" value="RWD DOMAIN-CONTAINING PROTEIN 2B-RELATED"/>
    <property type="match status" value="1"/>
</dbReference>
<gene>
    <name evidence="2" type="ORF">D9611_005393</name>
</gene>
<comment type="caution">
    <text evidence="2">The sequence shown here is derived from an EMBL/GenBank/DDBJ whole genome shotgun (WGS) entry which is preliminary data.</text>
</comment>
<dbReference type="PANTHER" id="PTHR15955">
    <property type="entry name" value="RWD DOMAIN CONTAINING PROTEIN 2"/>
    <property type="match status" value="1"/>
</dbReference>
<dbReference type="InterPro" id="IPR017359">
    <property type="entry name" value="Phi-like"/>
</dbReference>
<evidence type="ECO:0000313" key="3">
    <source>
        <dbReference type="Proteomes" id="UP000541558"/>
    </source>
</evidence>
<keyword evidence="3" id="KW-1185">Reference proteome</keyword>
<organism evidence="2 3">
    <name type="scientific">Ephemerocybe angulata</name>
    <dbReference type="NCBI Taxonomy" id="980116"/>
    <lineage>
        <taxon>Eukaryota</taxon>
        <taxon>Fungi</taxon>
        <taxon>Dikarya</taxon>
        <taxon>Basidiomycota</taxon>
        <taxon>Agaricomycotina</taxon>
        <taxon>Agaricomycetes</taxon>
        <taxon>Agaricomycetidae</taxon>
        <taxon>Agaricales</taxon>
        <taxon>Agaricineae</taxon>
        <taxon>Psathyrellaceae</taxon>
        <taxon>Ephemerocybe</taxon>
    </lineage>
</organism>
<dbReference type="InterPro" id="IPR010541">
    <property type="entry name" value="Prp3_C"/>
</dbReference>
<dbReference type="Proteomes" id="UP000541558">
    <property type="component" value="Unassembled WGS sequence"/>
</dbReference>